<dbReference type="Pfam" id="PF10636">
    <property type="entry name" value="hemP"/>
    <property type="match status" value="1"/>
</dbReference>
<reference evidence="1 2" key="1">
    <citation type="submission" date="2014-11" db="EMBL/GenBank/DDBJ databases">
        <title>Symbiosis island explosion on the genome of extra-slow-growing strains of soybean bradyrhizobia with massive insertion sequences.</title>
        <authorList>
            <person name="Iida T."/>
            <person name="Minamisawa K."/>
        </authorList>
    </citation>
    <scope>NUCLEOTIDE SEQUENCE [LARGE SCALE GENOMIC DNA]</scope>
    <source>
        <strain evidence="1 2">NK6</strain>
    </source>
</reference>
<evidence type="ECO:0008006" key="3">
    <source>
        <dbReference type="Google" id="ProtNLM"/>
    </source>
</evidence>
<dbReference type="AlphaFoldDB" id="A0A0E3VV08"/>
<dbReference type="InterPro" id="IPR019600">
    <property type="entry name" value="Hemin_uptake_protein_HemP"/>
</dbReference>
<accession>A0A0E3VV08</accession>
<evidence type="ECO:0000313" key="2">
    <source>
        <dbReference type="Proteomes" id="UP000063308"/>
    </source>
</evidence>
<dbReference type="EMBL" id="AP014685">
    <property type="protein sequence ID" value="BAR58335.1"/>
    <property type="molecule type" value="Genomic_DNA"/>
</dbReference>
<sequence>MRGSRIDSRELFAHEREITIAHGEDAYRLRLTSQNKLILTK</sequence>
<organism evidence="1 2">
    <name type="scientific">Bradyrhizobium diazoefficiens</name>
    <dbReference type="NCBI Taxonomy" id="1355477"/>
    <lineage>
        <taxon>Bacteria</taxon>
        <taxon>Pseudomonadati</taxon>
        <taxon>Pseudomonadota</taxon>
        <taxon>Alphaproteobacteria</taxon>
        <taxon>Hyphomicrobiales</taxon>
        <taxon>Nitrobacteraceae</taxon>
        <taxon>Bradyrhizobium</taxon>
    </lineage>
</organism>
<evidence type="ECO:0000313" key="1">
    <source>
        <dbReference type="EMBL" id="BAR58335.1"/>
    </source>
</evidence>
<proteinExistence type="predicted"/>
<gene>
    <name evidence="1" type="ORF">NK6_5176</name>
</gene>
<name>A0A0E3VV08_9BRAD</name>
<dbReference type="Proteomes" id="UP000063308">
    <property type="component" value="Chromosome"/>
</dbReference>
<dbReference type="Gene3D" id="2.10.70.10">
    <property type="entry name" value="Complement Module, domain 1"/>
    <property type="match status" value="1"/>
</dbReference>
<protein>
    <recommendedName>
        <fullName evidence="3">Hemin uptake protein HemP</fullName>
    </recommendedName>
</protein>